<dbReference type="Pfam" id="PF03167">
    <property type="entry name" value="UDG"/>
    <property type="match status" value="1"/>
</dbReference>
<dbReference type="NCBIfam" id="TIGR03915">
    <property type="entry name" value="SAM_7_link_chp"/>
    <property type="match status" value="1"/>
</dbReference>
<keyword evidence="4" id="KW-0479">Metal-binding</keyword>
<dbReference type="InterPro" id="IPR051536">
    <property type="entry name" value="UDG_Type-4/5"/>
</dbReference>
<evidence type="ECO:0000256" key="9">
    <source>
        <dbReference type="ARBA" id="ARBA00023204"/>
    </source>
</evidence>
<evidence type="ECO:0000256" key="5">
    <source>
        <dbReference type="ARBA" id="ARBA00022763"/>
    </source>
</evidence>
<evidence type="ECO:0000256" key="3">
    <source>
        <dbReference type="ARBA" id="ARBA00022485"/>
    </source>
</evidence>
<dbReference type="PANTHER" id="PTHR33693:SF9">
    <property type="entry name" value="TYPE-4 URACIL-DNA GLYCOSYLASE"/>
    <property type="match status" value="1"/>
</dbReference>
<evidence type="ECO:0000256" key="2">
    <source>
        <dbReference type="ARBA" id="ARBA00019403"/>
    </source>
</evidence>
<dbReference type="InterPro" id="IPR025404">
    <property type="entry name" value="DUF4130"/>
</dbReference>
<protein>
    <recommendedName>
        <fullName evidence="2">Type-4 uracil-DNA glycosylase</fullName>
    </recommendedName>
</protein>
<keyword evidence="3" id="KW-0004">4Fe-4S</keyword>
<dbReference type="Gene3D" id="3.40.470.10">
    <property type="entry name" value="Uracil-DNA glycosylase-like domain"/>
    <property type="match status" value="1"/>
</dbReference>
<dbReference type="CDD" id="cd10030">
    <property type="entry name" value="UDG-F4_TTUDGA_SPO1dp_like"/>
    <property type="match status" value="1"/>
</dbReference>
<dbReference type="InterPro" id="IPR023875">
    <property type="entry name" value="DNA_repair_put"/>
</dbReference>
<dbReference type="SMART" id="SM00986">
    <property type="entry name" value="UDG"/>
    <property type="match status" value="1"/>
</dbReference>
<evidence type="ECO:0000256" key="7">
    <source>
        <dbReference type="ARBA" id="ARBA00023004"/>
    </source>
</evidence>
<keyword evidence="7" id="KW-0408">Iron</keyword>
<dbReference type="RefSeq" id="WP_309801361.1">
    <property type="nucleotide sequence ID" value="NZ_JAVDPW010000015.1"/>
</dbReference>
<keyword evidence="12" id="KW-1185">Reference proteome</keyword>
<reference evidence="11 12" key="1">
    <citation type="submission" date="2023-07" db="EMBL/GenBank/DDBJ databases">
        <title>Sorghum-associated microbial communities from plants grown in Nebraska, USA.</title>
        <authorList>
            <person name="Schachtman D."/>
        </authorList>
    </citation>
    <scope>NUCLEOTIDE SEQUENCE [LARGE SCALE GENOMIC DNA]</scope>
    <source>
        <strain evidence="11 12">584</strain>
    </source>
</reference>
<feature type="domain" description="Uracil-DNA glycosylase-like" evidence="10">
    <location>
        <begin position="305"/>
        <end position="465"/>
    </location>
</feature>
<keyword evidence="5" id="KW-0227">DNA damage</keyword>
<keyword evidence="11" id="KW-0548">Nucleotidyltransferase</keyword>
<keyword evidence="11" id="KW-0808">Transferase</keyword>
<dbReference type="NCBIfam" id="TIGR03914">
    <property type="entry name" value="UDG_fam_dom"/>
    <property type="match status" value="1"/>
</dbReference>
<organism evidence="11 12">
    <name type="scientific">Inquilinus ginsengisoli</name>
    <dbReference type="NCBI Taxonomy" id="363840"/>
    <lineage>
        <taxon>Bacteria</taxon>
        <taxon>Pseudomonadati</taxon>
        <taxon>Pseudomonadota</taxon>
        <taxon>Alphaproteobacteria</taxon>
        <taxon>Rhodospirillales</taxon>
        <taxon>Rhodospirillaceae</taxon>
        <taxon>Inquilinus</taxon>
    </lineage>
</organism>
<evidence type="ECO:0000313" key="11">
    <source>
        <dbReference type="EMBL" id="MDR6293954.1"/>
    </source>
</evidence>
<evidence type="ECO:0000313" key="12">
    <source>
        <dbReference type="Proteomes" id="UP001262410"/>
    </source>
</evidence>
<name>A0ABU1K0Z2_9PROT</name>
<accession>A0ABU1K0Z2</accession>
<dbReference type="SMART" id="SM00987">
    <property type="entry name" value="UreE_C"/>
    <property type="match status" value="1"/>
</dbReference>
<dbReference type="PANTHER" id="PTHR33693">
    <property type="entry name" value="TYPE-5 URACIL-DNA GLYCOSYLASE"/>
    <property type="match status" value="1"/>
</dbReference>
<dbReference type="EMBL" id="JAVDPW010000015">
    <property type="protein sequence ID" value="MDR6293954.1"/>
    <property type="molecule type" value="Genomic_DNA"/>
</dbReference>
<evidence type="ECO:0000256" key="6">
    <source>
        <dbReference type="ARBA" id="ARBA00022801"/>
    </source>
</evidence>
<keyword evidence="8" id="KW-0411">Iron-sulfur</keyword>
<dbReference type="SUPFAM" id="SSF52141">
    <property type="entry name" value="Uracil-DNA glycosylase-like"/>
    <property type="match status" value="1"/>
</dbReference>
<evidence type="ECO:0000256" key="4">
    <source>
        <dbReference type="ARBA" id="ARBA00022723"/>
    </source>
</evidence>
<evidence type="ECO:0000256" key="1">
    <source>
        <dbReference type="ARBA" id="ARBA00006521"/>
    </source>
</evidence>
<evidence type="ECO:0000259" key="10">
    <source>
        <dbReference type="SMART" id="SM00986"/>
    </source>
</evidence>
<dbReference type="GO" id="GO:0003887">
    <property type="term" value="F:DNA-directed DNA polymerase activity"/>
    <property type="evidence" value="ECO:0007669"/>
    <property type="project" value="UniProtKB-EC"/>
</dbReference>
<comment type="caution">
    <text evidence="11">The sequence shown here is derived from an EMBL/GenBank/DDBJ whole genome shotgun (WGS) entry which is preliminary data.</text>
</comment>
<comment type="similarity">
    <text evidence="1">Belongs to the uracil-DNA glycosylase (UDG) superfamily. Type 4 (UDGa) family.</text>
</comment>
<keyword evidence="9" id="KW-0234">DNA repair</keyword>
<evidence type="ECO:0000256" key="8">
    <source>
        <dbReference type="ARBA" id="ARBA00023014"/>
    </source>
</evidence>
<proteinExistence type="inferred from homology"/>
<dbReference type="InterPro" id="IPR036895">
    <property type="entry name" value="Uracil-DNA_glycosylase-like_sf"/>
</dbReference>
<dbReference type="InterPro" id="IPR005273">
    <property type="entry name" value="Ura-DNA_glyco_family4"/>
</dbReference>
<dbReference type="Pfam" id="PF13566">
    <property type="entry name" value="DUF4130"/>
    <property type="match status" value="1"/>
</dbReference>
<dbReference type="Proteomes" id="UP001262410">
    <property type="component" value="Unassembled WGS sequence"/>
</dbReference>
<gene>
    <name evidence="11" type="ORF">E9232_006508</name>
</gene>
<dbReference type="InterPro" id="IPR005122">
    <property type="entry name" value="Uracil-DNA_glycosylase-like"/>
</dbReference>
<sequence>MRAVVIREPDDLDGFRQAARGLIAAQVPPGAVSWHEGGDPPLLGEIPPAAAEAPPLAVPARFQDLAGAAICHRDPERFALLYAALWRLAHGERSLLRIASDPLTGRLERMAQAVRRDAHKMTAFLRFRRVEAEGDGAGEHFIAWFEPEHHILRRVAPFFTGRFAAMRWSILTPEGSLHWDGDKIAFGPGMRRDQAPEGDVQEDAWRRYYRATFNPARANPVAMRAEMPKKYWRNLPEAGLIPGLLGDARARTRAMIDASPEPPRKPIPAPDLHRPGPAGTLAGLASEIAACRRCPLHGPATQPVFGEGPADAAVAFVGEQPGDQEDLAGRAFIGPAGQVFDRALADAGIDRGRVYITNAVKHFKYQLRGKRRIHQRPNSGEVEACRWWVDRELALIRPRLVVALGATAARSLSGHAAPLAEIRGVPVRFRGDLPGLVTVHPSHLLRLPDRQAQQAAYERFVEDLRHAALLVPEIGVARI</sequence>
<keyword evidence="6" id="KW-0378">Hydrolase</keyword>